<evidence type="ECO:0000313" key="3">
    <source>
        <dbReference type="Proteomes" id="UP000590749"/>
    </source>
</evidence>
<evidence type="ECO:0000256" key="1">
    <source>
        <dbReference type="SAM" id="Phobius"/>
    </source>
</evidence>
<feature type="transmembrane region" description="Helical" evidence="1">
    <location>
        <begin position="20"/>
        <end position="40"/>
    </location>
</feature>
<dbReference type="Proteomes" id="UP000590749">
    <property type="component" value="Unassembled WGS sequence"/>
</dbReference>
<reference evidence="2 3" key="1">
    <citation type="submission" date="2020-08" db="EMBL/GenBank/DDBJ databases">
        <title>Genomic Encyclopedia of Type Strains, Phase III (KMG-III): the genomes of soil and plant-associated and newly described type strains.</title>
        <authorList>
            <person name="Whitman W."/>
        </authorList>
    </citation>
    <scope>NUCLEOTIDE SEQUENCE [LARGE SCALE GENOMIC DNA]</scope>
    <source>
        <strain evidence="2 3">CECT 3287</strain>
    </source>
</reference>
<keyword evidence="1" id="KW-1133">Transmembrane helix</keyword>
<keyword evidence="3" id="KW-1185">Reference proteome</keyword>
<keyword evidence="1" id="KW-0812">Transmembrane</keyword>
<comment type="caution">
    <text evidence="2">The sequence shown here is derived from an EMBL/GenBank/DDBJ whole genome shotgun (WGS) entry which is preliminary data.</text>
</comment>
<evidence type="ECO:0000313" key="2">
    <source>
        <dbReference type="EMBL" id="MBB3096866.1"/>
    </source>
</evidence>
<dbReference type="AlphaFoldDB" id="A0A7W5FFU8"/>
<dbReference type="EMBL" id="JACHXF010000009">
    <property type="protein sequence ID" value="MBB3096866.1"/>
    <property type="molecule type" value="Genomic_DNA"/>
</dbReference>
<sequence length="73" mass="7988">MPRPAEPDAPSTRGFFDRLIGVLLGFIGFLLGANLVHRLFAILARLRPAPSLCAYSASIATIERGPRKEVLRN</sequence>
<dbReference type="RefSeq" id="WP_183222293.1">
    <property type="nucleotide sequence ID" value="NZ_BMPW01000026.1"/>
</dbReference>
<protein>
    <submittedName>
        <fullName evidence="2">Uncharacterized protein</fullName>
    </submittedName>
</protein>
<keyword evidence="1" id="KW-0472">Membrane</keyword>
<accession>A0A7W5FFU8</accession>
<organism evidence="2 3">
    <name type="scientific">Actinoplanes campanulatus</name>
    <dbReference type="NCBI Taxonomy" id="113559"/>
    <lineage>
        <taxon>Bacteria</taxon>
        <taxon>Bacillati</taxon>
        <taxon>Actinomycetota</taxon>
        <taxon>Actinomycetes</taxon>
        <taxon>Micromonosporales</taxon>
        <taxon>Micromonosporaceae</taxon>
        <taxon>Actinoplanes</taxon>
    </lineage>
</organism>
<gene>
    <name evidence="2" type="ORF">FHR83_004540</name>
</gene>
<proteinExistence type="predicted"/>
<name>A0A7W5FFU8_9ACTN</name>